<evidence type="ECO:0000256" key="1">
    <source>
        <dbReference type="SAM" id="MobiDB-lite"/>
    </source>
</evidence>
<dbReference type="Proteomes" id="UP001217838">
    <property type="component" value="Unassembled WGS sequence"/>
</dbReference>
<organism evidence="3 4">
    <name type="scientific">Nannocystis radixulma</name>
    <dbReference type="NCBI Taxonomy" id="2995305"/>
    <lineage>
        <taxon>Bacteria</taxon>
        <taxon>Pseudomonadati</taxon>
        <taxon>Myxococcota</taxon>
        <taxon>Polyangia</taxon>
        <taxon>Nannocystales</taxon>
        <taxon>Nannocystaceae</taxon>
        <taxon>Nannocystis</taxon>
    </lineage>
</organism>
<dbReference type="Pfam" id="PF00188">
    <property type="entry name" value="CAP"/>
    <property type="match status" value="1"/>
</dbReference>
<feature type="domain" description="SCP" evidence="2">
    <location>
        <begin position="25"/>
        <end position="161"/>
    </location>
</feature>
<accession>A0ABT5B2W9</accession>
<dbReference type="EMBL" id="JAQNDN010000004">
    <property type="protein sequence ID" value="MDC0668454.1"/>
    <property type="molecule type" value="Genomic_DNA"/>
</dbReference>
<dbReference type="PANTHER" id="PTHR10334">
    <property type="entry name" value="CYSTEINE-RICH SECRETORY PROTEIN-RELATED"/>
    <property type="match status" value="1"/>
</dbReference>
<feature type="region of interest" description="Disordered" evidence="1">
    <location>
        <begin position="1"/>
        <end position="25"/>
    </location>
</feature>
<evidence type="ECO:0000313" key="4">
    <source>
        <dbReference type="Proteomes" id="UP001217838"/>
    </source>
</evidence>
<dbReference type="PROSITE" id="PS01009">
    <property type="entry name" value="CRISP_1"/>
    <property type="match status" value="1"/>
</dbReference>
<comment type="caution">
    <text evidence="3">The sequence shown here is derived from an EMBL/GenBank/DDBJ whole genome shotgun (WGS) entry which is preliminary data.</text>
</comment>
<dbReference type="SUPFAM" id="SSF55797">
    <property type="entry name" value="PR-1-like"/>
    <property type="match status" value="1"/>
</dbReference>
<dbReference type="Gene3D" id="3.40.33.10">
    <property type="entry name" value="CAP"/>
    <property type="match status" value="1"/>
</dbReference>
<gene>
    <name evidence="3" type="ORF">POL58_11930</name>
</gene>
<dbReference type="InterPro" id="IPR018244">
    <property type="entry name" value="Allrgn_V5/Tpx1_CS"/>
</dbReference>
<dbReference type="InterPro" id="IPR014044">
    <property type="entry name" value="CAP_dom"/>
</dbReference>
<dbReference type="InterPro" id="IPR035940">
    <property type="entry name" value="CAP_sf"/>
</dbReference>
<name>A0ABT5B2W9_9BACT</name>
<dbReference type="InterPro" id="IPR002413">
    <property type="entry name" value="V5_allergen-like"/>
</dbReference>
<protein>
    <submittedName>
        <fullName evidence="3">CAP domain-containing protein</fullName>
    </submittedName>
</protein>
<proteinExistence type="predicted"/>
<sequence length="165" mass="18246">MSIKTDAVAATPDDELEPRADPEPGPLRGITAAHNSVRAALGIPGLTWSPSVAQFAQQWADKLKAQGCIMQHRPFQGADAQKYGENIFSSWGYEPTAQDVVNDWVSEEADYDYETNTCSGVCGHYTQVVWRNSKRLGCGMAVCDDKQVWVCNYDPAGNIWGEWPY</sequence>
<dbReference type="PRINTS" id="PR00838">
    <property type="entry name" value="V5ALLERGEN"/>
</dbReference>
<keyword evidence="4" id="KW-1185">Reference proteome</keyword>
<reference evidence="3 4" key="1">
    <citation type="submission" date="2022-11" db="EMBL/GenBank/DDBJ databases">
        <title>Minimal conservation of predation-associated metabolite biosynthetic gene clusters underscores biosynthetic potential of Myxococcota including descriptions for ten novel species: Archangium lansinium sp. nov., Myxococcus landrumus sp. nov., Nannocystis bai.</title>
        <authorList>
            <person name="Ahearne A."/>
            <person name="Stevens C."/>
            <person name="Dowd S."/>
        </authorList>
    </citation>
    <scope>NUCLEOTIDE SEQUENCE [LARGE SCALE GENOMIC DNA]</scope>
    <source>
        <strain evidence="3 4">NCELM</strain>
    </source>
</reference>
<evidence type="ECO:0000259" key="2">
    <source>
        <dbReference type="SMART" id="SM00198"/>
    </source>
</evidence>
<dbReference type="InterPro" id="IPR001283">
    <property type="entry name" value="CRISP-related"/>
</dbReference>
<dbReference type="PRINTS" id="PR00837">
    <property type="entry name" value="V5TPXLIKE"/>
</dbReference>
<dbReference type="RefSeq" id="WP_271997598.1">
    <property type="nucleotide sequence ID" value="NZ_JAQNDN010000004.1"/>
</dbReference>
<evidence type="ECO:0000313" key="3">
    <source>
        <dbReference type="EMBL" id="MDC0668454.1"/>
    </source>
</evidence>
<dbReference type="SMART" id="SM00198">
    <property type="entry name" value="SCP"/>
    <property type="match status" value="1"/>
</dbReference>